<organism evidence="2 3">
    <name type="scientific">Aduncisulcus paluster</name>
    <dbReference type="NCBI Taxonomy" id="2918883"/>
    <lineage>
        <taxon>Eukaryota</taxon>
        <taxon>Metamonada</taxon>
        <taxon>Carpediemonas-like organisms</taxon>
        <taxon>Aduncisulcus</taxon>
    </lineage>
</organism>
<feature type="compositionally biased region" description="Basic residues" evidence="1">
    <location>
        <begin position="466"/>
        <end position="482"/>
    </location>
</feature>
<reference evidence="2" key="1">
    <citation type="submission" date="2022-03" db="EMBL/GenBank/DDBJ databases">
        <title>Draft genome sequence of Aduncisulcus paluster, a free-living microaerophilic Fornicata.</title>
        <authorList>
            <person name="Yuyama I."/>
            <person name="Kume K."/>
            <person name="Tamura T."/>
            <person name="Inagaki Y."/>
            <person name="Hashimoto T."/>
        </authorList>
    </citation>
    <scope>NUCLEOTIDE SEQUENCE</scope>
    <source>
        <strain evidence="2">NY0171</strain>
    </source>
</reference>
<dbReference type="EMBL" id="BQXS01011261">
    <property type="protein sequence ID" value="GKT36592.1"/>
    <property type="molecule type" value="Genomic_DNA"/>
</dbReference>
<name>A0ABQ5KVV6_9EUKA</name>
<feature type="compositionally biased region" description="Low complexity" evidence="1">
    <location>
        <begin position="504"/>
        <end position="514"/>
    </location>
</feature>
<feature type="compositionally biased region" description="Basic and acidic residues" evidence="1">
    <location>
        <begin position="372"/>
        <end position="389"/>
    </location>
</feature>
<proteinExistence type="predicted"/>
<protein>
    <submittedName>
        <fullName evidence="2">Uncharacterized protein</fullName>
    </submittedName>
</protein>
<dbReference type="InterPro" id="IPR052109">
    <property type="entry name" value="SRRM_Domain-Containing"/>
</dbReference>
<feature type="compositionally biased region" description="Low complexity" evidence="1">
    <location>
        <begin position="1217"/>
        <end position="1236"/>
    </location>
</feature>
<evidence type="ECO:0000256" key="1">
    <source>
        <dbReference type="SAM" id="MobiDB-lite"/>
    </source>
</evidence>
<feature type="compositionally biased region" description="Basic and acidic residues" evidence="1">
    <location>
        <begin position="1566"/>
        <end position="1578"/>
    </location>
</feature>
<feature type="region of interest" description="Disordered" evidence="1">
    <location>
        <begin position="625"/>
        <end position="760"/>
    </location>
</feature>
<feature type="compositionally biased region" description="Acidic residues" evidence="1">
    <location>
        <begin position="391"/>
        <end position="405"/>
    </location>
</feature>
<dbReference type="Proteomes" id="UP001057375">
    <property type="component" value="Unassembled WGS sequence"/>
</dbReference>
<feature type="compositionally biased region" description="Basic and acidic residues" evidence="1">
    <location>
        <begin position="702"/>
        <end position="732"/>
    </location>
</feature>
<comment type="caution">
    <text evidence="2">The sequence shown here is derived from an EMBL/GenBank/DDBJ whole genome shotgun (WGS) entry which is preliminary data.</text>
</comment>
<feature type="compositionally biased region" description="Low complexity" evidence="1">
    <location>
        <begin position="1585"/>
        <end position="1596"/>
    </location>
</feature>
<dbReference type="PANTHER" id="PTHR34755">
    <property type="entry name" value="SERINE/ARGININE REPETITIVE MATRIX PROTEIN 3-RELATED"/>
    <property type="match status" value="1"/>
</dbReference>
<evidence type="ECO:0000313" key="3">
    <source>
        <dbReference type="Proteomes" id="UP001057375"/>
    </source>
</evidence>
<feature type="region of interest" description="Disordered" evidence="1">
    <location>
        <begin position="372"/>
        <end position="409"/>
    </location>
</feature>
<dbReference type="PANTHER" id="PTHR34755:SF4">
    <property type="entry name" value="F-BOX DOMAIN-CONTAINING PROTEIN"/>
    <property type="match status" value="1"/>
</dbReference>
<keyword evidence="3" id="KW-1185">Reference proteome</keyword>
<feature type="compositionally biased region" description="Basic and acidic residues" evidence="1">
    <location>
        <begin position="625"/>
        <end position="673"/>
    </location>
</feature>
<evidence type="ECO:0000313" key="2">
    <source>
        <dbReference type="EMBL" id="GKT36592.1"/>
    </source>
</evidence>
<sequence length="1818" mass="206214">MKRVDKCKIQSKKQDCQDESITYDETAIPSHCTFFTSFRRVVDSTNYFLFLRHWCKIHVDTLIKSTKIIPEIPPPIDFDNAVRRIRKDFSKLFTLTPMGFNDPFYFIDKHLIQTVLDVYHRILSLQKLLHRLVHQTSHVDLAIIIHASPSAFLFSHFFTQSLMRLIPKFSADPYGLTFRVASVVYKNMVVDNVEDYCGLLQYRTLHKKMFERFRQSFKQKAKSGTRVSNSMTVGEAFIHSDLKPTFISRIHNIVQNGANGFGPVPTSLGLDTTLFNFHRLVGFPESYVKDRIPLSSWMRGSDGKVTISSRGKALGLDPTYVSDEVIVHDFNADTVLGLFHFLLASLCLCHDPQQSFHPDMLNMFDEIIDRSSPEEDTTRRKEEKRRAEQVDCFDEDEEEGEEEEDGYTRLKIPSSNVHNVFGLENAVDLSWTVRDDVPVCNIAIHISDGASLPIESMNAELRKMRARAKKKKSLEKKKKKVHSSSSYHSNLTSDGPGCDSCGLEPTSTPSSETFSSSRFILVPDDDFRCGCSYLAALVKKNVSYCGYALSSMSLPSLGRMSVRHFEEVAAAGKTPFLLSFVLNVSYFSHTSMMTDKLMLLSILPALQSLKFRELLKAWRSLSEEEKEERRAEEKQRKEKQKQREREKEEEKKREEERKKADKEESQRDMEKVMDPASSEDVPRKRRKREELKRNKERKSKNREREKEEEKKREEERKKADKEESQRDMEKVMDPASSEDVPRSDCSEFTTTAEKPSSEFLDPSKGIFDHADAFAPLNMNLDDPPITLTLVIFLNLFSLACGSWGDFKDRQCICGRKLIGFKACMEDVQINEYVSDQEMKKVLSQSLCLPAGCKDIINEEGGSSISSFKKHGYSAFFRELGYVINSCARCGTHCTCGRNEWLSKYVARRCPEMSSFCTPESLSSIPICPEVYRDLPLTNPNSRIHLNVPLFPPSINPYKFLEHSPRITSVHDPCSMCASSFTEPFFSGNEVHCTFDLVFSSVCHLPWETVVLERKLKHAEEEGDIDIPQECVEIRTKPDLKWLYIGEWNVMQADWKAREREWLYVKKLRQQYVAKQKKGILSHSMHFPASISSPLSSKLRHFLSVTSFLAPWPYSFYSPNWTHPLFLQAFEYNIPSCSAWAKSEKPIPDSALKSCSNLLDQIDRGLFLQAKECDKKCVMLMIEKHPFSEGSKFLVHRAVEINSIEGCMAPKRKQKGNSSNDSSSSSPSSSSPSSSYHSSKDRNLKIISTWVACVQSYMNEIHTSNREKVASQFLTNSRQYNSIPIYCHEFCPLIGPSFSFFRRIACARPHLHLHKHSHTCSTEFNPPKEKDSSAFFSKFQLKMSVVYIPKEKTNAVYQCARFAANMSIAATFARHFERDAVRAGINMCNAKGIDLDGSFEKGFVPRLPVPDFLRTRVVMSCTTSARAFVLQSFLGDHMELRQSSCEPFPIQNPDRHRPYGIGMFNASQYAMQTVREMVHVMNNNSRKHDIPKKTPGVGKPPSTSSRVGAAPYASFSSFSASSSTSIPSSLSSLSDDVTLDTHESTLDGTVGHHRSHYGTPLSDYMSEEVRSEGEEFSRDVDEEESSSSSNDKLSLSGSSSHVTSSIISHASLAVSSTLAIQSSSVPIAASIHTSRGQKGTDCTRSALETVGSNHICSESCQHCEGDDDVASAMYSRLSQRHRLQGQIGASYEYLPSPLVISILSTFCFPVQSIVDLFSSWVYKNTQGMFKISSFAGGSDGCICKIRIDKRGVKQYYHEKERAEEEEEETAKMCGCMATEEEYPSELMKYFGVPIADKTEREIKHLMDGVFCGALWNYRE</sequence>
<feature type="region of interest" description="Disordered" evidence="1">
    <location>
        <begin position="466"/>
        <end position="514"/>
    </location>
</feature>
<feature type="region of interest" description="Disordered" evidence="1">
    <location>
        <begin position="1483"/>
        <end position="1507"/>
    </location>
</feature>
<accession>A0ABQ5KVV6</accession>
<feature type="region of interest" description="Disordered" evidence="1">
    <location>
        <begin position="1209"/>
        <end position="1239"/>
    </location>
</feature>
<gene>
    <name evidence="2" type="ORF">ADUPG1_009527</name>
</gene>
<feature type="region of interest" description="Disordered" evidence="1">
    <location>
        <begin position="1542"/>
        <end position="1596"/>
    </location>
</feature>